<evidence type="ECO:0000313" key="3">
    <source>
        <dbReference type="Proteomes" id="UP000054248"/>
    </source>
</evidence>
<evidence type="ECO:0000256" key="1">
    <source>
        <dbReference type="SAM" id="MobiDB-lite"/>
    </source>
</evidence>
<accession>A0A0C3QEY5</accession>
<keyword evidence="3" id="KW-1185">Reference proteome</keyword>
<evidence type="ECO:0000313" key="2">
    <source>
        <dbReference type="EMBL" id="KIO24556.1"/>
    </source>
</evidence>
<reference evidence="2 3" key="1">
    <citation type="submission" date="2014-04" db="EMBL/GenBank/DDBJ databases">
        <authorList>
            <consortium name="DOE Joint Genome Institute"/>
            <person name="Kuo A."/>
            <person name="Girlanda M."/>
            <person name="Perotto S."/>
            <person name="Kohler A."/>
            <person name="Nagy L.G."/>
            <person name="Floudas D."/>
            <person name="Copeland A."/>
            <person name="Barry K.W."/>
            <person name="Cichocki N."/>
            <person name="Veneault-Fourrey C."/>
            <person name="LaButti K."/>
            <person name="Lindquist E.A."/>
            <person name="Lipzen A."/>
            <person name="Lundell T."/>
            <person name="Morin E."/>
            <person name="Murat C."/>
            <person name="Sun H."/>
            <person name="Tunlid A."/>
            <person name="Henrissat B."/>
            <person name="Grigoriev I.V."/>
            <person name="Hibbett D.S."/>
            <person name="Martin F."/>
            <person name="Nordberg H.P."/>
            <person name="Cantor M.N."/>
            <person name="Hua S.X."/>
        </authorList>
    </citation>
    <scope>NUCLEOTIDE SEQUENCE [LARGE SCALE GENOMIC DNA]</scope>
    <source>
        <strain evidence="2 3">MUT 4182</strain>
    </source>
</reference>
<organism evidence="2 3">
    <name type="scientific">Tulasnella calospora MUT 4182</name>
    <dbReference type="NCBI Taxonomy" id="1051891"/>
    <lineage>
        <taxon>Eukaryota</taxon>
        <taxon>Fungi</taxon>
        <taxon>Dikarya</taxon>
        <taxon>Basidiomycota</taxon>
        <taxon>Agaricomycotina</taxon>
        <taxon>Agaricomycetes</taxon>
        <taxon>Cantharellales</taxon>
        <taxon>Tulasnellaceae</taxon>
        <taxon>Tulasnella</taxon>
    </lineage>
</organism>
<proteinExistence type="predicted"/>
<protein>
    <submittedName>
        <fullName evidence="2">Uncharacterized protein</fullName>
    </submittedName>
</protein>
<sequence length="63" mass="6315">MPSLLDMIKGGLKIGKPLVSDAAKDALRQLLAGRAKGNALGKNGGSTIASNTAADKTKLPGGR</sequence>
<dbReference type="Proteomes" id="UP000054248">
    <property type="component" value="Unassembled WGS sequence"/>
</dbReference>
<reference evidence="3" key="2">
    <citation type="submission" date="2015-01" db="EMBL/GenBank/DDBJ databases">
        <title>Evolutionary Origins and Diversification of the Mycorrhizal Mutualists.</title>
        <authorList>
            <consortium name="DOE Joint Genome Institute"/>
            <consortium name="Mycorrhizal Genomics Consortium"/>
            <person name="Kohler A."/>
            <person name="Kuo A."/>
            <person name="Nagy L.G."/>
            <person name="Floudas D."/>
            <person name="Copeland A."/>
            <person name="Barry K.W."/>
            <person name="Cichocki N."/>
            <person name="Veneault-Fourrey C."/>
            <person name="LaButti K."/>
            <person name="Lindquist E.A."/>
            <person name="Lipzen A."/>
            <person name="Lundell T."/>
            <person name="Morin E."/>
            <person name="Murat C."/>
            <person name="Riley R."/>
            <person name="Ohm R."/>
            <person name="Sun H."/>
            <person name="Tunlid A."/>
            <person name="Henrissat B."/>
            <person name="Grigoriev I.V."/>
            <person name="Hibbett D.S."/>
            <person name="Martin F."/>
        </authorList>
    </citation>
    <scope>NUCLEOTIDE SEQUENCE [LARGE SCALE GENOMIC DNA]</scope>
    <source>
        <strain evidence="3">MUT 4182</strain>
    </source>
</reference>
<name>A0A0C3QEY5_9AGAM</name>
<dbReference type="AlphaFoldDB" id="A0A0C3QEY5"/>
<feature type="region of interest" description="Disordered" evidence="1">
    <location>
        <begin position="37"/>
        <end position="63"/>
    </location>
</feature>
<dbReference type="EMBL" id="KN823059">
    <property type="protein sequence ID" value="KIO24556.1"/>
    <property type="molecule type" value="Genomic_DNA"/>
</dbReference>
<gene>
    <name evidence="2" type="ORF">M407DRAFT_244407</name>
</gene>
<dbReference type="HOGENOM" id="CLU_2887475_0_0_1"/>
<feature type="compositionally biased region" description="Polar residues" evidence="1">
    <location>
        <begin position="45"/>
        <end position="54"/>
    </location>
</feature>